<dbReference type="Proteomes" id="UP001324270">
    <property type="component" value="Unassembled WGS sequence"/>
</dbReference>
<reference evidence="1 2" key="1">
    <citation type="submission" date="2023-12" db="EMBL/GenBank/DDBJ databases">
        <title>Genomic sequences of Capnocytophaga and Parvimonas strains.</title>
        <authorList>
            <person name="Watt R.M."/>
            <person name="Wang M."/>
            <person name="Yang T."/>
            <person name="Tong W.M."/>
        </authorList>
    </citation>
    <scope>NUCLEOTIDE SEQUENCE [LARGE SCALE GENOMIC DNA]</scope>
    <source>
        <strain evidence="1 2">CCUG 13156</strain>
    </source>
</reference>
<dbReference type="EMBL" id="JAYKBV010000035">
    <property type="protein sequence ID" value="MEB3041849.1"/>
    <property type="molecule type" value="Genomic_DNA"/>
</dbReference>
<keyword evidence="2" id="KW-1185">Reference proteome</keyword>
<accession>A0ABU5YFW0</accession>
<proteinExistence type="predicted"/>
<gene>
    <name evidence="1" type="ORF">VJJ49_14285</name>
</gene>
<evidence type="ECO:0000313" key="2">
    <source>
        <dbReference type="Proteomes" id="UP001324270"/>
    </source>
</evidence>
<name>A0ABU5YFW0_9FLAO</name>
<evidence type="ECO:0000313" key="1">
    <source>
        <dbReference type="EMBL" id="MEB3041849.1"/>
    </source>
</evidence>
<protein>
    <submittedName>
        <fullName evidence="1">Uncharacterized protein</fullName>
    </submittedName>
</protein>
<dbReference type="RefSeq" id="WP_297979089.1">
    <property type="nucleotide sequence ID" value="NZ_CAUOUD010000025.1"/>
</dbReference>
<organism evidence="1 2">
    <name type="scientific">Capnocytophaga gingivalis</name>
    <dbReference type="NCBI Taxonomy" id="1017"/>
    <lineage>
        <taxon>Bacteria</taxon>
        <taxon>Pseudomonadati</taxon>
        <taxon>Bacteroidota</taxon>
        <taxon>Flavobacteriia</taxon>
        <taxon>Flavobacteriales</taxon>
        <taxon>Flavobacteriaceae</taxon>
        <taxon>Capnocytophaga</taxon>
    </lineage>
</organism>
<comment type="caution">
    <text evidence="1">The sequence shown here is derived from an EMBL/GenBank/DDBJ whole genome shotgun (WGS) entry which is preliminary data.</text>
</comment>
<sequence>MTQEEQNLSEICKFIILNLSSIRVIDSSYRFRNIFSTSLGILINESAIIQDLIKEGMIKSEGLIDKSPFYKFISCTEKGKKYYDNNIYKVIIPESYFSEKRLDLVKIFLGLKRPS</sequence>